<evidence type="ECO:0000256" key="2">
    <source>
        <dbReference type="ARBA" id="ARBA00006656"/>
    </source>
</evidence>
<keyword evidence="3" id="KW-0964">Secreted</keyword>
<comment type="similarity">
    <text evidence="2 8">Belongs to the TGF-beta family.</text>
</comment>
<keyword evidence="13" id="KW-1185">Reference proteome</keyword>
<evidence type="ECO:0000256" key="3">
    <source>
        <dbReference type="ARBA" id="ARBA00022525"/>
    </source>
</evidence>
<dbReference type="AlphaFoldDB" id="A0AAN9VX07"/>
<evidence type="ECO:0000259" key="11">
    <source>
        <dbReference type="PROSITE" id="PS51362"/>
    </source>
</evidence>
<gene>
    <name evidence="12" type="ORF">R5R35_000366</name>
</gene>
<keyword evidence="7" id="KW-0325">Glycoprotein</keyword>
<dbReference type="EMBL" id="JAZDUA010000017">
    <property type="protein sequence ID" value="KAK7873085.1"/>
    <property type="molecule type" value="Genomic_DNA"/>
</dbReference>
<feature type="compositionally biased region" description="Acidic residues" evidence="9">
    <location>
        <begin position="265"/>
        <end position="282"/>
    </location>
</feature>
<evidence type="ECO:0000256" key="1">
    <source>
        <dbReference type="ARBA" id="ARBA00004613"/>
    </source>
</evidence>
<dbReference type="InterPro" id="IPR001839">
    <property type="entry name" value="TGF-b_C"/>
</dbReference>
<dbReference type="Gene3D" id="2.60.120.970">
    <property type="match status" value="1"/>
</dbReference>
<evidence type="ECO:0000313" key="12">
    <source>
        <dbReference type="EMBL" id="KAK7873085.1"/>
    </source>
</evidence>
<keyword evidence="4 10" id="KW-0732">Signal</keyword>
<evidence type="ECO:0000256" key="6">
    <source>
        <dbReference type="ARBA" id="ARBA00023157"/>
    </source>
</evidence>
<dbReference type="PROSITE" id="PS00250">
    <property type="entry name" value="TGF_BETA_1"/>
    <property type="match status" value="1"/>
</dbReference>
<dbReference type="PROSITE" id="PS51362">
    <property type="entry name" value="TGF_BETA_2"/>
    <property type="match status" value="1"/>
</dbReference>
<organism evidence="12 13">
    <name type="scientific">Gryllus longicercus</name>
    <dbReference type="NCBI Taxonomy" id="2509291"/>
    <lineage>
        <taxon>Eukaryota</taxon>
        <taxon>Metazoa</taxon>
        <taxon>Ecdysozoa</taxon>
        <taxon>Arthropoda</taxon>
        <taxon>Hexapoda</taxon>
        <taxon>Insecta</taxon>
        <taxon>Pterygota</taxon>
        <taxon>Neoptera</taxon>
        <taxon>Polyneoptera</taxon>
        <taxon>Orthoptera</taxon>
        <taxon>Ensifera</taxon>
        <taxon>Gryllidea</taxon>
        <taxon>Grylloidea</taxon>
        <taxon>Gryllidae</taxon>
        <taxon>Gryllinae</taxon>
        <taxon>Gryllus</taxon>
    </lineage>
</organism>
<sequence length="437" mass="46418">MGLLLLLVGVAVGWLWPMALCAPSAHALAAPALSPAALREQALLRLQEALGLPAPGGGGGGGGGGRRAEAPEFMLQLQRRVAHPDGVLRARSVLPHGAHIVRSFFEQEPLEEHVLRFNVSRLRADERVLGAELRVFRLRRTRAPLLLRVYQVEGGRGAGAGADEHRLLGVQATGARAPPAWHSFNVAAAVRAWLAGDAPNLGLLVTASALDGGPAPAHAPAFARRHRHAPRRQPLLVLYDAEGPAAPPDPNAGPPAFSPPSENEVGAEDEYEEDEYDDEEYAEGGAGAERRGGRARRAAPWSGPRRRRRRHGTSQQQPAAAAAANATGDGDGGLCARQDLWVEFDEIGWNSWIISPAGYNAFQCAGACPYPVGPALNPTNHATVQSIVHALGLQAHARAPCCAPDRLEGLSLLYTNDQNDVVLKIYEDMVASTCACH</sequence>
<dbReference type="Proteomes" id="UP001378592">
    <property type="component" value="Unassembled WGS sequence"/>
</dbReference>
<evidence type="ECO:0000313" key="13">
    <source>
        <dbReference type="Proteomes" id="UP001378592"/>
    </source>
</evidence>
<keyword evidence="5 8" id="KW-0339">Growth factor</keyword>
<feature type="signal peptide" evidence="10">
    <location>
        <begin position="1"/>
        <end position="21"/>
    </location>
</feature>
<dbReference type="Pfam" id="PF00019">
    <property type="entry name" value="TGF_beta"/>
    <property type="match status" value="1"/>
</dbReference>
<feature type="domain" description="TGF-beta family profile" evidence="11">
    <location>
        <begin position="305"/>
        <end position="437"/>
    </location>
</feature>
<dbReference type="Pfam" id="PF00688">
    <property type="entry name" value="TGFb_propeptide"/>
    <property type="match status" value="1"/>
</dbReference>
<evidence type="ECO:0000256" key="8">
    <source>
        <dbReference type="RuleBase" id="RU000354"/>
    </source>
</evidence>
<dbReference type="SUPFAM" id="SSF57501">
    <property type="entry name" value="Cystine-knot cytokines"/>
    <property type="match status" value="1"/>
</dbReference>
<dbReference type="PANTHER" id="PTHR11848:SF308">
    <property type="entry name" value="BMP-LIKE PROTEIN UNC-129"/>
    <property type="match status" value="1"/>
</dbReference>
<evidence type="ECO:0000256" key="5">
    <source>
        <dbReference type="ARBA" id="ARBA00023030"/>
    </source>
</evidence>
<dbReference type="InterPro" id="IPR017948">
    <property type="entry name" value="TGFb_CS"/>
</dbReference>
<evidence type="ECO:0000256" key="4">
    <source>
        <dbReference type="ARBA" id="ARBA00022729"/>
    </source>
</evidence>
<proteinExistence type="inferred from homology"/>
<feature type="compositionally biased region" description="Pro residues" evidence="9">
    <location>
        <begin position="245"/>
        <end position="258"/>
    </location>
</feature>
<comment type="subcellular location">
    <subcellularLocation>
        <location evidence="1">Secreted</location>
    </subcellularLocation>
</comment>
<dbReference type="InterPro" id="IPR015615">
    <property type="entry name" value="TGF-beta-rel"/>
</dbReference>
<name>A0AAN9VX07_9ORTH</name>
<keyword evidence="6" id="KW-1015">Disulfide bond</keyword>
<dbReference type="SMART" id="SM00204">
    <property type="entry name" value="TGFB"/>
    <property type="match status" value="1"/>
</dbReference>
<dbReference type="InterPro" id="IPR029034">
    <property type="entry name" value="Cystine-knot_cytokine"/>
</dbReference>
<evidence type="ECO:0000256" key="9">
    <source>
        <dbReference type="SAM" id="MobiDB-lite"/>
    </source>
</evidence>
<dbReference type="GO" id="GO:0008083">
    <property type="term" value="F:growth factor activity"/>
    <property type="evidence" value="ECO:0007669"/>
    <property type="project" value="UniProtKB-KW"/>
</dbReference>
<dbReference type="GO" id="GO:0005125">
    <property type="term" value="F:cytokine activity"/>
    <property type="evidence" value="ECO:0007669"/>
    <property type="project" value="TreeGrafter"/>
</dbReference>
<feature type="chain" id="PRO_5042818439" description="TGF-beta family profile domain-containing protein" evidence="10">
    <location>
        <begin position="22"/>
        <end position="437"/>
    </location>
</feature>
<evidence type="ECO:0000256" key="10">
    <source>
        <dbReference type="SAM" id="SignalP"/>
    </source>
</evidence>
<dbReference type="Gene3D" id="2.10.90.10">
    <property type="entry name" value="Cystine-knot cytokines"/>
    <property type="match status" value="1"/>
</dbReference>
<dbReference type="PANTHER" id="PTHR11848">
    <property type="entry name" value="TGF-BETA FAMILY"/>
    <property type="match status" value="1"/>
</dbReference>
<comment type="caution">
    <text evidence="12">The sequence shown here is derived from an EMBL/GenBank/DDBJ whole genome shotgun (WGS) entry which is preliminary data.</text>
</comment>
<accession>A0AAN9VX07</accession>
<dbReference type="GO" id="GO:0005615">
    <property type="term" value="C:extracellular space"/>
    <property type="evidence" value="ECO:0007669"/>
    <property type="project" value="TreeGrafter"/>
</dbReference>
<protein>
    <recommendedName>
        <fullName evidence="11">TGF-beta family profile domain-containing protein</fullName>
    </recommendedName>
</protein>
<dbReference type="InterPro" id="IPR001111">
    <property type="entry name" value="TGF-b_propeptide"/>
</dbReference>
<dbReference type="FunFam" id="2.10.90.10:FF:000001">
    <property type="entry name" value="Bone morphogenetic protein 4"/>
    <property type="match status" value="1"/>
</dbReference>
<feature type="region of interest" description="Disordered" evidence="9">
    <location>
        <begin position="241"/>
        <end position="329"/>
    </location>
</feature>
<reference evidence="12 13" key="1">
    <citation type="submission" date="2024-03" db="EMBL/GenBank/DDBJ databases">
        <title>The genome assembly and annotation of the cricket Gryllus longicercus Weissman &amp; Gray.</title>
        <authorList>
            <person name="Szrajer S."/>
            <person name="Gray D."/>
            <person name="Ylla G."/>
        </authorList>
    </citation>
    <scope>NUCLEOTIDE SEQUENCE [LARGE SCALE GENOMIC DNA]</scope>
    <source>
        <strain evidence="12">DAG 2021-001</strain>
        <tissue evidence="12">Whole body minus gut</tissue>
    </source>
</reference>
<evidence type="ECO:0000256" key="7">
    <source>
        <dbReference type="ARBA" id="ARBA00023180"/>
    </source>
</evidence>